<organism evidence="1 2">
    <name type="scientific">Aquatica leii</name>
    <dbReference type="NCBI Taxonomy" id="1421715"/>
    <lineage>
        <taxon>Eukaryota</taxon>
        <taxon>Metazoa</taxon>
        <taxon>Ecdysozoa</taxon>
        <taxon>Arthropoda</taxon>
        <taxon>Hexapoda</taxon>
        <taxon>Insecta</taxon>
        <taxon>Pterygota</taxon>
        <taxon>Neoptera</taxon>
        <taxon>Endopterygota</taxon>
        <taxon>Coleoptera</taxon>
        <taxon>Polyphaga</taxon>
        <taxon>Elateriformia</taxon>
        <taxon>Elateroidea</taxon>
        <taxon>Lampyridae</taxon>
        <taxon>Luciolinae</taxon>
        <taxon>Aquatica</taxon>
    </lineage>
</organism>
<dbReference type="Proteomes" id="UP001353858">
    <property type="component" value="Unassembled WGS sequence"/>
</dbReference>
<proteinExistence type="predicted"/>
<keyword evidence="2" id="KW-1185">Reference proteome</keyword>
<protein>
    <submittedName>
        <fullName evidence="1">Uncharacterized protein</fullName>
    </submittedName>
</protein>
<gene>
    <name evidence="1" type="ORF">RN001_016368</name>
</gene>
<sequence>MLKWQERHNDFYSGIKRFRKVWPYLYTNSVNRLFEPFFFVGVDKDWFKLDYQEVQLSQCLQLNEILEEATAHIAYIVLGYKQIV</sequence>
<comment type="caution">
    <text evidence="1">The sequence shown here is derived from an EMBL/GenBank/DDBJ whole genome shotgun (WGS) entry which is preliminary data.</text>
</comment>
<name>A0AAN7NXU4_9COLE</name>
<evidence type="ECO:0000313" key="1">
    <source>
        <dbReference type="EMBL" id="KAK4872244.1"/>
    </source>
</evidence>
<reference evidence="2" key="1">
    <citation type="submission" date="2023-01" db="EMBL/GenBank/DDBJ databases">
        <title>Key to firefly adult light organ development and bioluminescence: homeobox transcription factors regulate luciferase expression and transportation to peroxisome.</title>
        <authorList>
            <person name="Fu X."/>
        </authorList>
    </citation>
    <scope>NUCLEOTIDE SEQUENCE [LARGE SCALE GENOMIC DNA]</scope>
</reference>
<accession>A0AAN7NXU4</accession>
<dbReference type="AlphaFoldDB" id="A0AAN7NXU4"/>
<dbReference type="EMBL" id="JARPUR010000008">
    <property type="protein sequence ID" value="KAK4872244.1"/>
    <property type="molecule type" value="Genomic_DNA"/>
</dbReference>
<evidence type="ECO:0000313" key="2">
    <source>
        <dbReference type="Proteomes" id="UP001353858"/>
    </source>
</evidence>